<proteinExistence type="predicted"/>
<feature type="transmembrane region" description="Helical" evidence="1">
    <location>
        <begin position="6"/>
        <end position="28"/>
    </location>
</feature>
<dbReference type="CDD" id="cd06259">
    <property type="entry name" value="YdcF-like"/>
    <property type="match status" value="1"/>
</dbReference>
<dbReference type="InterPro" id="IPR051599">
    <property type="entry name" value="Cell_Envelope_Assoc"/>
</dbReference>
<dbReference type="PANTHER" id="PTHR30336:SF6">
    <property type="entry name" value="INTEGRAL MEMBRANE PROTEIN"/>
    <property type="match status" value="1"/>
</dbReference>
<gene>
    <name evidence="3" type="ORF">NBRC110019_08240</name>
</gene>
<evidence type="ECO:0000313" key="4">
    <source>
        <dbReference type="Proteomes" id="UP001143545"/>
    </source>
</evidence>
<dbReference type="PANTHER" id="PTHR30336">
    <property type="entry name" value="INNER MEMBRANE PROTEIN, PROBABLE PERMEASE"/>
    <property type="match status" value="1"/>
</dbReference>
<sequence>MKLKKLFSYALLLLITVGVVVFCIDYYVKKKTEAAVYTQIEEVPYNRVGLLLGTGKYLSNGGVNLYYQYRIDAAVELYKAGKITYVLISGDNGSKDYNEPMEMKADLKVGGIPEDHIFLDYAGFSTLDSVVRCKEIFGQDKITVISQRFHNERAIYLAASNDIQAVGFNAKDVSVNYGFITMQREKLARCKMMLDLLFGSEPKFGGEKIEIP</sequence>
<evidence type="ECO:0000256" key="1">
    <source>
        <dbReference type="SAM" id="Phobius"/>
    </source>
</evidence>
<name>A0A9W6ETD5_9FLAO</name>
<reference evidence="3" key="1">
    <citation type="submission" date="2022-07" db="EMBL/GenBank/DDBJ databases">
        <title>Taxonomy of Novel Oxalotrophic and Methylotrophic Bacteria.</title>
        <authorList>
            <person name="Sahin N."/>
            <person name="Tani A."/>
        </authorList>
    </citation>
    <scope>NUCLEOTIDE SEQUENCE</scope>
    <source>
        <strain evidence="3">AM327</strain>
    </source>
</reference>
<evidence type="ECO:0000259" key="2">
    <source>
        <dbReference type="Pfam" id="PF02698"/>
    </source>
</evidence>
<organism evidence="3 4">
    <name type="scientific">Neptunitalea chrysea</name>
    <dbReference type="NCBI Taxonomy" id="1647581"/>
    <lineage>
        <taxon>Bacteria</taxon>
        <taxon>Pseudomonadati</taxon>
        <taxon>Bacteroidota</taxon>
        <taxon>Flavobacteriia</taxon>
        <taxon>Flavobacteriales</taxon>
        <taxon>Flavobacteriaceae</taxon>
        <taxon>Neptunitalea</taxon>
    </lineage>
</organism>
<feature type="domain" description="DUF218" evidence="2">
    <location>
        <begin position="63"/>
        <end position="166"/>
    </location>
</feature>
<dbReference type="GO" id="GO:0005886">
    <property type="term" value="C:plasma membrane"/>
    <property type="evidence" value="ECO:0007669"/>
    <property type="project" value="TreeGrafter"/>
</dbReference>
<dbReference type="AlphaFoldDB" id="A0A9W6ETD5"/>
<dbReference type="EMBL" id="BRVP01000004">
    <property type="protein sequence ID" value="GLB51785.1"/>
    <property type="molecule type" value="Genomic_DNA"/>
</dbReference>
<keyword evidence="1" id="KW-0472">Membrane</keyword>
<dbReference type="RefSeq" id="WP_281752684.1">
    <property type="nucleotide sequence ID" value="NZ_BRVP01000004.1"/>
</dbReference>
<keyword evidence="1" id="KW-1133">Transmembrane helix</keyword>
<comment type="caution">
    <text evidence="3">The sequence shown here is derived from an EMBL/GenBank/DDBJ whole genome shotgun (WGS) entry which is preliminary data.</text>
</comment>
<accession>A0A9W6ETD5</accession>
<keyword evidence="4" id="KW-1185">Reference proteome</keyword>
<dbReference type="Proteomes" id="UP001143545">
    <property type="component" value="Unassembled WGS sequence"/>
</dbReference>
<dbReference type="Pfam" id="PF02698">
    <property type="entry name" value="DUF218"/>
    <property type="match status" value="1"/>
</dbReference>
<evidence type="ECO:0000313" key="3">
    <source>
        <dbReference type="EMBL" id="GLB51785.1"/>
    </source>
</evidence>
<protein>
    <submittedName>
        <fullName evidence="3">Protein SanA</fullName>
    </submittedName>
</protein>
<dbReference type="InterPro" id="IPR003848">
    <property type="entry name" value="DUF218"/>
</dbReference>
<keyword evidence="1" id="KW-0812">Transmembrane</keyword>